<dbReference type="Proteomes" id="UP001600424">
    <property type="component" value="Unassembled WGS sequence"/>
</dbReference>
<dbReference type="EMBL" id="JBHTRV010000011">
    <property type="protein sequence ID" value="MFE5981364.1"/>
    <property type="molecule type" value="Genomic_DNA"/>
</dbReference>
<reference evidence="3 4" key="1">
    <citation type="submission" date="2024-09" db="EMBL/GenBank/DDBJ databases">
        <title>The Natural Products Discovery Center: Release of the First 8490 Sequenced Strains for Exploring Actinobacteria Biosynthetic Diversity.</title>
        <authorList>
            <person name="Kalkreuter E."/>
            <person name="Kautsar S.A."/>
            <person name="Yang D."/>
            <person name="Bader C.D."/>
            <person name="Teijaro C.N."/>
            <person name="Fluegel L."/>
            <person name="Davis C.M."/>
            <person name="Simpson J.R."/>
            <person name="Lauterbach L."/>
            <person name="Steele A.D."/>
            <person name="Gui C."/>
            <person name="Meng S."/>
            <person name="Li G."/>
            <person name="Viehrig K."/>
            <person name="Ye F."/>
            <person name="Su P."/>
            <person name="Kiefer A.F."/>
            <person name="Nichols A."/>
            <person name="Cepeda A.J."/>
            <person name="Yan W."/>
            <person name="Fan B."/>
            <person name="Jiang Y."/>
            <person name="Adhikari A."/>
            <person name="Zheng C.-J."/>
            <person name="Schuster L."/>
            <person name="Cowan T.M."/>
            <person name="Smanski M.J."/>
            <person name="Chevrette M.G."/>
            <person name="De Carvalho L.P.S."/>
            <person name="Shen B."/>
        </authorList>
    </citation>
    <scope>NUCLEOTIDE SEQUENCE [LARGE SCALE GENOMIC DNA]</scope>
    <source>
        <strain evidence="3 4">NPDC056472</strain>
    </source>
</reference>
<evidence type="ECO:0000256" key="1">
    <source>
        <dbReference type="SAM" id="MobiDB-lite"/>
    </source>
</evidence>
<dbReference type="PANTHER" id="PTHR40254:SF1">
    <property type="entry name" value="BLR0577 PROTEIN"/>
    <property type="match status" value="1"/>
</dbReference>
<feature type="domain" description="FAD-dependent urate hydroxylase HpyO/Asp monooxygenase CreE-like FAD/NAD(P)-binding" evidence="2">
    <location>
        <begin position="7"/>
        <end position="170"/>
    </location>
</feature>
<accession>A0ABW6IUV2</accession>
<dbReference type="InterPro" id="IPR038732">
    <property type="entry name" value="HpyO/CreE_NAD-binding"/>
</dbReference>
<keyword evidence="4" id="KW-1185">Reference proteome</keyword>
<name>A0ABW6IUV2_STRWE</name>
<dbReference type="PANTHER" id="PTHR40254">
    <property type="entry name" value="BLR0577 PROTEIN"/>
    <property type="match status" value="1"/>
</dbReference>
<evidence type="ECO:0000313" key="4">
    <source>
        <dbReference type="Proteomes" id="UP001600424"/>
    </source>
</evidence>
<comment type="caution">
    <text evidence="3">The sequence shown here is derived from an EMBL/GenBank/DDBJ whole genome shotgun (WGS) entry which is preliminary data.</text>
</comment>
<protein>
    <submittedName>
        <fullName evidence="3">FAD/NAD(P)-binding protein</fullName>
    </submittedName>
</protein>
<sequence length="645" mass="69438">MSATRIAVIGSGPRGMMVLERLAARLGEHPGPLDVRIFLVDAVEPGAGQVYRTDQPDWFLMNTVAGQCSAYSGEPDGGPARAGAGPSFGQWWESVGDYPGPDSYAPRGQYGRYLRSVLDAVTETLPTGVRLRSIKERVEEVVRVDGDRYRIALSGGERLDVDRVVLATGHSRHRLTGREGDLADLAGQHPELRYIQGESAADMPLHEIAPGSGVGVIGLGLSFYDVMAALTLGRGGRFTPGDGGGLVYHPSGEEPVIVAGSRSGMPLPARGRNQKPPQYSYRPVLFTPGRIRSHQPRGPLDFTRHVLPWLQAEIELVYYRTALRRAFDGEVADRFVAQVVHDAEQGVPSVEAVAARLGLSGVPPIDIDALARPFAHRAFADPEDFGRALREEIERDLAHATEGNVDSPLKAALDVMRDTRWVLRELVDFSGLTGRSQKEDFLGWYVPRASFLAAGPPMERLQQVLALLDCGLLRIVGPRTRFDGDPADGVYVVSSAQVPGSAVPVTTLVDARIPSPDLHSDLSPLTARLRESGAWTSYVNHSGGAGYDTGGVAVTRSPFHPVAGDGGVDEDMYVLGIPTEHTRWFMQVGSSRPGMWSDFVHDADAIAAHALRPVSRGDVSRAQTPELVGSGAETAGERSPERKAG</sequence>
<dbReference type="SUPFAM" id="SSF51905">
    <property type="entry name" value="FAD/NAD(P)-binding domain"/>
    <property type="match status" value="1"/>
</dbReference>
<dbReference type="InterPro" id="IPR036188">
    <property type="entry name" value="FAD/NAD-bd_sf"/>
</dbReference>
<feature type="region of interest" description="Disordered" evidence="1">
    <location>
        <begin position="616"/>
        <end position="645"/>
    </location>
</feature>
<evidence type="ECO:0000259" key="2">
    <source>
        <dbReference type="Pfam" id="PF13454"/>
    </source>
</evidence>
<dbReference type="Gene3D" id="3.50.50.60">
    <property type="entry name" value="FAD/NAD(P)-binding domain"/>
    <property type="match status" value="1"/>
</dbReference>
<gene>
    <name evidence="3" type="ORF">ACFQ63_16835</name>
</gene>
<dbReference type="InterPro" id="IPR052189">
    <property type="entry name" value="L-asp_N-monooxygenase_NS-form"/>
</dbReference>
<evidence type="ECO:0000313" key="3">
    <source>
        <dbReference type="EMBL" id="MFE5981364.1"/>
    </source>
</evidence>
<dbReference type="Pfam" id="PF13454">
    <property type="entry name" value="NAD_binding_9"/>
    <property type="match status" value="1"/>
</dbReference>
<feature type="compositionally biased region" description="Basic and acidic residues" evidence="1">
    <location>
        <begin position="635"/>
        <end position="645"/>
    </location>
</feature>
<organism evidence="3 4">
    <name type="scientific">Streptomyces wedmorensis</name>
    <dbReference type="NCBI Taxonomy" id="43759"/>
    <lineage>
        <taxon>Bacteria</taxon>
        <taxon>Bacillati</taxon>
        <taxon>Actinomycetota</taxon>
        <taxon>Actinomycetes</taxon>
        <taxon>Kitasatosporales</taxon>
        <taxon>Streptomycetaceae</taxon>
        <taxon>Streptomyces</taxon>
    </lineage>
</organism>
<dbReference type="RefSeq" id="WP_386253702.1">
    <property type="nucleotide sequence ID" value="NZ_JBHTRV010000011.1"/>
</dbReference>
<proteinExistence type="predicted"/>